<dbReference type="Proteomes" id="UP000796880">
    <property type="component" value="Unassembled WGS sequence"/>
</dbReference>
<name>A0A8K0GR97_9ROSA</name>
<keyword evidence="2" id="KW-1185">Reference proteome</keyword>
<organism evidence="1 2">
    <name type="scientific">Rhamnella rubrinervis</name>
    <dbReference type="NCBI Taxonomy" id="2594499"/>
    <lineage>
        <taxon>Eukaryota</taxon>
        <taxon>Viridiplantae</taxon>
        <taxon>Streptophyta</taxon>
        <taxon>Embryophyta</taxon>
        <taxon>Tracheophyta</taxon>
        <taxon>Spermatophyta</taxon>
        <taxon>Magnoliopsida</taxon>
        <taxon>eudicotyledons</taxon>
        <taxon>Gunneridae</taxon>
        <taxon>Pentapetalae</taxon>
        <taxon>rosids</taxon>
        <taxon>fabids</taxon>
        <taxon>Rosales</taxon>
        <taxon>Rhamnaceae</taxon>
        <taxon>rhamnoid group</taxon>
        <taxon>Rhamneae</taxon>
        <taxon>Rhamnella</taxon>
    </lineage>
</organism>
<proteinExistence type="predicted"/>
<gene>
    <name evidence="1" type="ORF">FNV43_RR21254</name>
</gene>
<protein>
    <submittedName>
        <fullName evidence="1">Uncharacterized protein</fullName>
    </submittedName>
</protein>
<comment type="caution">
    <text evidence="1">The sequence shown here is derived from an EMBL/GenBank/DDBJ whole genome shotgun (WGS) entry which is preliminary data.</text>
</comment>
<evidence type="ECO:0000313" key="1">
    <source>
        <dbReference type="EMBL" id="KAF3438492.1"/>
    </source>
</evidence>
<evidence type="ECO:0000313" key="2">
    <source>
        <dbReference type="Proteomes" id="UP000796880"/>
    </source>
</evidence>
<dbReference type="AlphaFoldDB" id="A0A8K0GR97"/>
<sequence length="176" mass="19095">MSLCLKTDGISVLIITGRMIISPNLLLPGPSTLTLGVRMGVSTSSSFAYLGRGVPAEELAPRFEFFLTRCFSTTKSDPGDSIVGSWHIAPRVCHNGMEEFPLNKAGEAEGGGMSGATVVGKRRAHRLSGLAWKCRANRTKAYLEARQGRARDLREELSLHGLEKAWLGHQSRATAR</sequence>
<accession>A0A8K0GR97</accession>
<dbReference type="EMBL" id="VOIH02000009">
    <property type="protein sequence ID" value="KAF3438492.1"/>
    <property type="molecule type" value="Genomic_DNA"/>
</dbReference>
<reference evidence="1" key="1">
    <citation type="submission" date="2020-03" db="EMBL/GenBank/DDBJ databases">
        <title>A high-quality chromosome-level genome assembly of a woody plant with both climbing and erect habits, Rhamnella rubrinervis.</title>
        <authorList>
            <person name="Lu Z."/>
            <person name="Yang Y."/>
            <person name="Zhu X."/>
            <person name="Sun Y."/>
        </authorList>
    </citation>
    <scope>NUCLEOTIDE SEQUENCE</scope>
    <source>
        <strain evidence="1">BYM</strain>
        <tissue evidence="1">Leaf</tissue>
    </source>
</reference>